<dbReference type="Proteomes" id="UP000317648">
    <property type="component" value="Chromosome"/>
</dbReference>
<protein>
    <submittedName>
        <fullName evidence="6">Cytochrome c</fullName>
    </submittedName>
</protein>
<gene>
    <name evidence="6" type="ORF">Pla8534_48340</name>
</gene>
<dbReference type="PANTHER" id="PTHR33751:SF1">
    <property type="entry name" value="CBB3-TYPE CYTOCHROME C OXIDASE SUBUNIT FIXP"/>
    <property type="match status" value="1"/>
</dbReference>
<proteinExistence type="predicted"/>
<evidence type="ECO:0000313" key="6">
    <source>
        <dbReference type="EMBL" id="QDU97009.1"/>
    </source>
</evidence>
<dbReference type="KEGG" id="lcre:Pla8534_48340"/>
<evidence type="ECO:0000256" key="3">
    <source>
        <dbReference type="ARBA" id="ARBA00023004"/>
    </source>
</evidence>
<dbReference type="GO" id="GO:0009055">
    <property type="term" value="F:electron transfer activity"/>
    <property type="evidence" value="ECO:0007669"/>
    <property type="project" value="InterPro"/>
</dbReference>
<dbReference type="PANTHER" id="PTHR33751">
    <property type="entry name" value="CBB3-TYPE CYTOCHROME C OXIDASE SUBUNIT FIXP"/>
    <property type="match status" value="1"/>
</dbReference>
<dbReference type="Gene3D" id="1.10.760.10">
    <property type="entry name" value="Cytochrome c-like domain"/>
    <property type="match status" value="2"/>
</dbReference>
<dbReference type="Pfam" id="PF00034">
    <property type="entry name" value="Cytochrom_C"/>
    <property type="match status" value="1"/>
</dbReference>
<evidence type="ECO:0000313" key="7">
    <source>
        <dbReference type="Proteomes" id="UP000317648"/>
    </source>
</evidence>
<evidence type="ECO:0000256" key="2">
    <source>
        <dbReference type="ARBA" id="ARBA00022723"/>
    </source>
</evidence>
<dbReference type="SUPFAM" id="SSF46626">
    <property type="entry name" value="Cytochrome c"/>
    <property type="match status" value="2"/>
</dbReference>
<keyword evidence="1 4" id="KW-0349">Heme</keyword>
<accession>A0A518DYT9</accession>
<dbReference type="InterPro" id="IPR036909">
    <property type="entry name" value="Cyt_c-like_dom_sf"/>
</dbReference>
<dbReference type="PROSITE" id="PS51007">
    <property type="entry name" value="CYTC"/>
    <property type="match status" value="2"/>
</dbReference>
<keyword evidence="3 4" id="KW-0408">Iron</keyword>
<organism evidence="6 7">
    <name type="scientific">Lignipirellula cremea</name>
    <dbReference type="NCBI Taxonomy" id="2528010"/>
    <lineage>
        <taxon>Bacteria</taxon>
        <taxon>Pseudomonadati</taxon>
        <taxon>Planctomycetota</taxon>
        <taxon>Planctomycetia</taxon>
        <taxon>Pirellulales</taxon>
        <taxon>Pirellulaceae</taxon>
        <taxon>Lignipirellula</taxon>
    </lineage>
</organism>
<feature type="domain" description="Cytochrome c" evidence="5">
    <location>
        <begin position="291"/>
        <end position="418"/>
    </location>
</feature>
<sequence>MMAPRMVESRYNFATRLNARRLLLALAVATFVGGMAGCGPTEARFRLNTVYMHAQERKINADLDEQREQEVANVLSGLFGTPDAPNLPELAGNPFAGIVELGKLQMAAGPVGRDPETQRPRGLYREHCAHCHGVTGNGLGPTASFLNPYPRDFRRGTFKFKSTKEGDRPSREDLHKTLYDGIAGTAMPSFKLLKRDELDALADYVRYLSIRGQTERALWEEIGALDEDQRLLDPSLADSTDPAKQAEYAKQLSTIRKMVTGIAEGWQIAGEQVVEIPPRATGELTGPALEESIARGRELFNGTTAACSTCHGVLAVGDGRADLYDKWTEELEPANPDAVAEYEALGALPPRVIKPRNLRSGVYRGGRRPIDLYWRIHNGIEGSGMPAASMKPPGAAADAKGLSEEDLWSIIDYVRSLPYESMSQPPQQEENKRARAS</sequence>
<dbReference type="GO" id="GO:0020037">
    <property type="term" value="F:heme binding"/>
    <property type="evidence" value="ECO:0007669"/>
    <property type="project" value="InterPro"/>
</dbReference>
<dbReference type="InterPro" id="IPR009056">
    <property type="entry name" value="Cyt_c-like_dom"/>
</dbReference>
<keyword evidence="7" id="KW-1185">Reference proteome</keyword>
<keyword evidence="2 4" id="KW-0479">Metal-binding</keyword>
<evidence type="ECO:0000259" key="5">
    <source>
        <dbReference type="PROSITE" id="PS51007"/>
    </source>
</evidence>
<dbReference type="EMBL" id="CP036433">
    <property type="protein sequence ID" value="QDU97009.1"/>
    <property type="molecule type" value="Genomic_DNA"/>
</dbReference>
<dbReference type="AlphaFoldDB" id="A0A518DYT9"/>
<evidence type="ECO:0000256" key="4">
    <source>
        <dbReference type="PROSITE-ProRule" id="PRU00433"/>
    </source>
</evidence>
<name>A0A518DYT9_9BACT</name>
<reference evidence="6 7" key="1">
    <citation type="submission" date="2019-02" db="EMBL/GenBank/DDBJ databases">
        <title>Deep-cultivation of Planctomycetes and their phenomic and genomic characterization uncovers novel biology.</title>
        <authorList>
            <person name="Wiegand S."/>
            <person name="Jogler M."/>
            <person name="Boedeker C."/>
            <person name="Pinto D."/>
            <person name="Vollmers J."/>
            <person name="Rivas-Marin E."/>
            <person name="Kohn T."/>
            <person name="Peeters S.H."/>
            <person name="Heuer A."/>
            <person name="Rast P."/>
            <person name="Oberbeckmann S."/>
            <person name="Bunk B."/>
            <person name="Jeske O."/>
            <person name="Meyerdierks A."/>
            <person name="Storesund J.E."/>
            <person name="Kallscheuer N."/>
            <person name="Luecker S."/>
            <person name="Lage O.M."/>
            <person name="Pohl T."/>
            <person name="Merkel B.J."/>
            <person name="Hornburger P."/>
            <person name="Mueller R.-W."/>
            <person name="Bruemmer F."/>
            <person name="Labrenz M."/>
            <person name="Spormann A.M."/>
            <person name="Op den Camp H."/>
            <person name="Overmann J."/>
            <person name="Amann R."/>
            <person name="Jetten M.S.M."/>
            <person name="Mascher T."/>
            <person name="Medema M.H."/>
            <person name="Devos D.P."/>
            <person name="Kaster A.-K."/>
            <person name="Ovreas L."/>
            <person name="Rohde M."/>
            <person name="Galperin M.Y."/>
            <person name="Jogler C."/>
        </authorList>
    </citation>
    <scope>NUCLEOTIDE SEQUENCE [LARGE SCALE GENOMIC DNA]</scope>
    <source>
        <strain evidence="6 7">Pla85_3_4</strain>
    </source>
</reference>
<dbReference type="Pfam" id="PF13442">
    <property type="entry name" value="Cytochrome_CBB3"/>
    <property type="match status" value="1"/>
</dbReference>
<dbReference type="InterPro" id="IPR050597">
    <property type="entry name" value="Cytochrome_c_Oxidase_Subunit"/>
</dbReference>
<evidence type="ECO:0000256" key="1">
    <source>
        <dbReference type="ARBA" id="ARBA00022617"/>
    </source>
</evidence>
<feature type="domain" description="Cytochrome c" evidence="5">
    <location>
        <begin position="115"/>
        <end position="209"/>
    </location>
</feature>
<dbReference type="OrthoDB" id="9808312at2"/>
<dbReference type="GO" id="GO:0046872">
    <property type="term" value="F:metal ion binding"/>
    <property type="evidence" value="ECO:0007669"/>
    <property type="project" value="UniProtKB-KW"/>
</dbReference>